<sequence length="234" mass="26149">MFRRPLIRALRNPPLLFRKPLARRYATQNTPPPTSQSQSRIERFNRRLPKFLHKHTNALASAPFTHITSFLILHELTAIVPLLGLAATFHYTQWLPPWFAEGAWILQGVDRFGKYFKKKGWIRGGEAEKAEREVKLRRRRDRIWNMGEGGSRLVVEFATAYAVTKMLLPLRIVLSVWGTPWFATRTVVPVTTWFKRHFGRGKKPGAGSGPAGAGTGAVGAGAVPKSVTGKGKGG</sequence>
<dbReference type="Pfam" id="PF10306">
    <property type="entry name" value="FLILHELTA"/>
    <property type="match status" value="1"/>
</dbReference>
<evidence type="ECO:0000313" key="2">
    <source>
        <dbReference type="EMBL" id="KAF2871157.1"/>
    </source>
</evidence>
<comment type="caution">
    <text evidence="2">The sequence shown here is derived from an EMBL/GenBank/DDBJ whole genome shotgun (WGS) entry which is preliminary data.</text>
</comment>
<feature type="compositionally biased region" description="Gly residues" evidence="1">
    <location>
        <begin position="204"/>
        <end position="219"/>
    </location>
</feature>
<feature type="region of interest" description="Disordered" evidence="1">
    <location>
        <begin position="199"/>
        <end position="234"/>
    </location>
</feature>
<reference evidence="2 3" key="1">
    <citation type="submission" date="2020-01" db="EMBL/GenBank/DDBJ databases">
        <authorList>
            <consortium name="DOE Joint Genome Institute"/>
            <person name="Haridas S."/>
            <person name="Albert R."/>
            <person name="Binder M."/>
            <person name="Bloem J."/>
            <person name="Labutti K."/>
            <person name="Salamov A."/>
            <person name="Andreopoulos B."/>
            <person name="Baker S.E."/>
            <person name="Barry K."/>
            <person name="Bills G."/>
            <person name="Bluhm B.H."/>
            <person name="Cannon C."/>
            <person name="Castanera R."/>
            <person name="Culley D.E."/>
            <person name="Daum C."/>
            <person name="Ezra D."/>
            <person name="Gonzalez J.B."/>
            <person name="Henrissat B."/>
            <person name="Kuo A."/>
            <person name="Liang C."/>
            <person name="Lipzen A."/>
            <person name="Lutzoni F."/>
            <person name="Magnuson J."/>
            <person name="Mondo S."/>
            <person name="Nolan M."/>
            <person name="Ohm R."/>
            <person name="Pangilinan J."/>
            <person name="Park H.-J.H."/>
            <person name="Ramirez L."/>
            <person name="Alfaro M."/>
            <person name="Sun H."/>
            <person name="Tritt A."/>
            <person name="Yoshinaga Y."/>
            <person name="Zwiers L.-H.L."/>
            <person name="Turgeon B.G."/>
            <person name="Goodwin S.B."/>
            <person name="Spatafora J.W."/>
            <person name="Crous P.W."/>
            <person name="Grigoriev I.V."/>
        </authorList>
    </citation>
    <scope>NUCLEOTIDE SEQUENCE [LARGE SCALE GENOMIC DNA]</scope>
    <source>
        <strain evidence="2 3">CBS 611.86</strain>
    </source>
</reference>
<dbReference type="EMBL" id="JAADJZ010000012">
    <property type="protein sequence ID" value="KAF2871157.1"/>
    <property type="molecule type" value="Genomic_DNA"/>
</dbReference>
<keyword evidence="3" id="KW-1185">Reference proteome</keyword>
<evidence type="ECO:0000313" key="3">
    <source>
        <dbReference type="Proteomes" id="UP000481861"/>
    </source>
</evidence>
<dbReference type="Proteomes" id="UP000481861">
    <property type="component" value="Unassembled WGS sequence"/>
</dbReference>
<dbReference type="GO" id="GO:0005739">
    <property type="term" value="C:mitochondrion"/>
    <property type="evidence" value="ECO:0007669"/>
    <property type="project" value="TreeGrafter"/>
</dbReference>
<gene>
    <name evidence="2" type="ORF">BDV95DRAFT_494785</name>
</gene>
<dbReference type="AlphaFoldDB" id="A0A7C8I578"/>
<proteinExistence type="predicted"/>
<dbReference type="PANTHER" id="PTHR28002:SF1">
    <property type="entry name" value="MIOREX COMPLEX COMPONENT 11"/>
    <property type="match status" value="1"/>
</dbReference>
<name>A0A7C8I578_9PLEO</name>
<protein>
    <submittedName>
        <fullName evidence="2">Uncharacterized protein</fullName>
    </submittedName>
</protein>
<dbReference type="OrthoDB" id="5580261at2759"/>
<evidence type="ECO:0000256" key="1">
    <source>
        <dbReference type="SAM" id="MobiDB-lite"/>
    </source>
</evidence>
<organism evidence="2 3">
    <name type="scientific">Massariosphaeria phaeospora</name>
    <dbReference type="NCBI Taxonomy" id="100035"/>
    <lineage>
        <taxon>Eukaryota</taxon>
        <taxon>Fungi</taxon>
        <taxon>Dikarya</taxon>
        <taxon>Ascomycota</taxon>
        <taxon>Pezizomycotina</taxon>
        <taxon>Dothideomycetes</taxon>
        <taxon>Pleosporomycetidae</taxon>
        <taxon>Pleosporales</taxon>
        <taxon>Pleosporales incertae sedis</taxon>
        <taxon>Massariosphaeria</taxon>
    </lineage>
</organism>
<dbReference type="PANTHER" id="PTHR28002">
    <property type="entry name" value="MIOREX COMPLEX COMPONENT 11"/>
    <property type="match status" value="1"/>
</dbReference>
<dbReference type="InterPro" id="IPR018811">
    <property type="entry name" value="MRX11"/>
</dbReference>
<accession>A0A7C8I578</accession>